<evidence type="ECO:0000313" key="4">
    <source>
        <dbReference type="Proteomes" id="UP000297918"/>
    </source>
</evidence>
<dbReference type="RefSeq" id="WP_135674943.1">
    <property type="nucleotide sequence ID" value="NZ_RQFL01000008.1"/>
</dbReference>
<dbReference type="Proteomes" id="UP000297918">
    <property type="component" value="Unassembled WGS sequence"/>
</dbReference>
<sequence>MKERPILFSTEMVKAILDGRKTMTRRIVKFPSVPEWHDWDYDPYEIVEGWPYKHYESKDKSNNSPLKCPFGTVGDILWVRETWAPALDTIAYKADFSEFLINKPENKGIWKPSIFMPRSASRISLRIANIRVERLNDITEEDAKREGVLLHRSIDPNDPNLTHKWRFPFCILWESINGKGSWDQNPWVWVISFEVVPGPHEILKQG</sequence>
<reference evidence="1 3" key="2">
    <citation type="journal article" date="2019" name="PLoS Negl. Trop. Dis.">
        <title>Revisiting the worldwide diversity of Leptospira species in the environment.</title>
        <authorList>
            <person name="Vincent A.T."/>
            <person name="Schiettekatte O."/>
            <person name="Bourhy P."/>
            <person name="Veyrier F.J."/>
            <person name="Picardeau M."/>
        </authorList>
    </citation>
    <scope>NUCLEOTIDE SEQUENCE [LARGE SCALE GENOMIC DNA]</scope>
    <source>
        <strain evidence="1 3">201800280</strain>
        <strain evidence="2">201800281</strain>
    </source>
</reference>
<evidence type="ECO:0000313" key="3">
    <source>
        <dbReference type="Proteomes" id="UP000297394"/>
    </source>
</evidence>
<dbReference type="AlphaFoldDB" id="A0A4R9ISA3"/>
<gene>
    <name evidence="1" type="ORF">EHQ23_19450</name>
    <name evidence="2" type="ORF">EHQ26_03140</name>
</gene>
<name>A0A4R9ISA3_9LEPT</name>
<organism evidence="1 3">
    <name type="scientific">Leptospira bourretii</name>
    <dbReference type="NCBI Taxonomy" id="2484962"/>
    <lineage>
        <taxon>Bacteria</taxon>
        <taxon>Pseudomonadati</taxon>
        <taxon>Spirochaetota</taxon>
        <taxon>Spirochaetia</taxon>
        <taxon>Leptospirales</taxon>
        <taxon>Leptospiraceae</taxon>
        <taxon>Leptospira</taxon>
    </lineage>
</organism>
<keyword evidence="4" id="KW-1185">Reference proteome</keyword>
<dbReference type="EMBL" id="RQFM01000031">
    <property type="protein sequence ID" value="TGK79232.1"/>
    <property type="molecule type" value="Genomic_DNA"/>
</dbReference>
<evidence type="ECO:0008006" key="5">
    <source>
        <dbReference type="Google" id="ProtNLM"/>
    </source>
</evidence>
<protein>
    <recommendedName>
        <fullName evidence="5">Morphogenetic protein</fullName>
    </recommendedName>
</protein>
<comment type="caution">
    <text evidence="1">The sequence shown here is derived from an EMBL/GenBank/DDBJ whole genome shotgun (WGS) entry which is preliminary data.</text>
</comment>
<accession>A0A4R9ISA3</accession>
<evidence type="ECO:0000313" key="1">
    <source>
        <dbReference type="EMBL" id="TGK79232.1"/>
    </source>
</evidence>
<proteinExistence type="predicted"/>
<reference evidence="2" key="1">
    <citation type="submission" date="2018-10" db="EMBL/GenBank/DDBJ databases">
        <authorList>
            <person name="Vincent A.T."/>
            <person name="Schiettekatte O."/>
            <person name="Bourhy P."/>
            <person name="Veyrier F.J."/>
            <person name="Picardeau M."/>
        </authorList>
    </citation>
    <scope>NUCLEOTIDE SEQUENCE</scope>
    <source>
        <strain evidence="2">201800281</strain>
    </source>
</reference>
<evidence type="ECO:0000313" key="2">
    <source>
        <dbReference type="EMBL" id="TGK94342.1"/>
    </source>
</evidence>
<dbReference type="EMBL" id="RQFL01000008">
    <property type="protein sequence ID" value="TGK94342.1"/>
    <property type="molecule type" value="Genomic_DNA"/>
</dbReference>
<dbReference type="Proteomes" id="UP000297394">
    <property type="component" value="Unassembled WGS sequence"/>
</dbReference>
<dbReference type="OrthoDB" id="72471at2"/>